<evidence type="ECO:0000256" key="8">
    <source>
        <dbReference type="RuleBase" id="RU362042"/>
    </source>
</evidence>
<dbReference type="EMBL" id="JBHUME010000019">
    <property type="protein sequence ID" value="MFD2615330.1"/>
    <property type="molecule type" value="Genomic_DNA"/>
</dbReference>
<dbReference type="Gene3D" id="2.10.109.10">
    <property type="entry name" value="Umud Fragment, subunit A"/>
    <property type="match status" value="1"/>
</dbReference>
<evidence type="ECO:0000256" key="4">
    <source>
        <dbReference type="ARBA" id="ARBA00013208"/>
    </source>
</evidence>
<gene>
    <name evidence="10" type="primary">lepB</name>
    <name evidence="10" type="ORF">ACFSUF_23285</name>
</gene>
<keyword evidence="6 7" id="KW-0378">Hydrolase</keyword>
<evidence type="ECO:0000256" key="1">
    <source>
        <dbReference type="ARBA" id="ARBA00000677"/>
    </source>
</evidence>
<dbReference type="SUPFAM" id="SSF51306">
    <property type="entry name" value="LexA/Signal peptidase"/>
    <property type="match status" value="1"/>
</dbReference>
<dbReference type="InterPro" id="IPR036286">
    <property type="entry name" value="LexA/Signal_pep-like_sf"/>
</dbReference>
<feature type="transmembrane region" description="Helical" evidence="7">
    <location>
        <begin position="22"/>
        <end position="43"/>
    </location>
</feature>
<comment type="caution">
    <text evidence="10">The sequence shown here is derived from an EMBL/GenBank/DDBJ whole genome shotgun (WGS) entry which is preliminary data.</text>
</comment>
<comment type="similarity">
    <text evidence="3 8">Belongs to the peptidase S26 family.</text>
</comment>
<dbReference type="RefSeq" id="WP_377607119.1">
    <property type="nucleotide sequence ID" value="NZ_JBHUME010000019.1"/>
</dbReference>
<accession>A0ABW5PJ52</accession>
<evidence type="ECO:0000256" key="6">
    <source>
        <dbReference type="ARBA" id="ARBA00022801"/>
    </source>
</evidence>
<reference evidence="11" key="1">
    <citation type="journal article" date="2019" name="Int. J. Syst. Evol. Microbiol.">
        <title>The Global Catalogue of Microorganisms (GCM) 10K type strain sequencing project: providing services to taxonomists for standard genome sequencing and annotation.</title>
        <authorList>
            <consortium name="The Broad Institute Genomics Platform"/>
            <consortium name="The Broad Institute Genome Sequencing Center for Infectious Disease"/>
            <person name="Wu L."/>
            <person name="Ma J."/>
        </authorList>
    </citation>
    <scope>NUCLEOTIDE SEQUENCE [LARGE SCALE GENOMIC DNA]</scope>
    <source>
        <strain evidence="11">KCTC 3950</strain>
    </source>
</reference>
<evidence type="ECO:0000256" key="3">
    <source>
        <dbReference type="ARBA" id="ARBA00009370"/>
    </source>
</evidence>
<dbReference type="InterPro" id="IPR019533">
    <property type="entry name" value="Peptidase_S26"/>
</dbReference>
<keyword evidence="7" id="KW-0812">Transmembrane</keyword>
<evidence type="ECO:0000256" key="7">
    <source>
        <dbReference type="RuleBase" id="RU003993"/>
    </source>
</evidence>
<dbReference type="PANTHER" id="PTHR43390">
    <property type="entry name" value="SIGNAL PEPTIDASE I"/>
    <property type="match status" value="1"/>
</dbReference>
<dbReference type="NCBIfam" id="TIGR02227">
    <property type="entry name" value="sigpep_I_bact"/>
    <property type="match status" value="1"/>
</dbReference>
<comment type="subcellular location">
    <subcellularLocation>
        <location evidence="2">Cell membrane</location>
        <topology evidence="2">Single-pass type II membrane protein</topology>
    </subcellularLocation>
    <subcellularLocation>
        <location evidence="8">Membrane</location>
        <topology evidence="8">Single-pass type II membrane protein</topology>
    </subcellularLocation>
</comment>
<dbReference type="InterPro" id="IPR019757">
    <property type="entry name" value="Pept_S26A_signal_pept_1_Lys-AS"/>
</dbReference>
<protein>
    <recommendedName>
        <fullName evidence="4 7">Signal peptidase I</fullName>
        <ecNumber evidence="4 7">3.4.21.89</ecNumber>
    </recommendedName>
</protein>
<evidence type="ECO:0000256" key="2">
    <source>
        <dbReference type="ARBA" id="ARBA00004401"/>
    </source>
</evidence>
<dbReference type="PROSITE" id="PS00760">
    <property type="entry name" value="SPASE_I_2"/>
    <property type="match status" value="1"/>
</dbReference>
<proteinExistence type="inferred from homology"/>
<dbReference type="PROSITE" id="PS00501">
    <property type="entry name" value="SPASE_I_1"/>
    <property type="match status" value="1"/>
</dbReference>
<dbReference type="InterPro" id="IPR019756">
    <property type="entry name" value="Pept_S26A_signal_pept_1_Ser-AS"/>
</dbReference>
<dbReference type="PRINTS" id="PR00727">
    <property type="entry name" value="LEADERPTASE"/>
</dbReference>
<dbReference type="Pfam" id="PF10502">
    <property type="entry name" value="Peptidase_S26"/>
    <property type="match status" value="1"/>
</dbReference>
<dbReference type="Proteomes" id="UP001597541">
    <property type="component" value="Unassembled WGS sequence"/>
</dbReference>
<name>A0ABW5PJ52_9BACL</name>
<organism evidence="10 11">
    <name type="scientific">Paenibacillus gansuensis</name>
    <dbReference type="NCBI Taxonomy" id="306542"/>
    <lineage>
        <taxon>Bacteria</taxon>
        <taxon>Bacillati</taxon>
        <taxon>Bacillota</taxon>
        <taxon>Bacilli</taxon>
        <taxon>Bacillales</taxon>
        <taxon>Paenibacillaceae</taxon>
        <taxon>Paenibacillus</taxon>
    </lineage>
</organism>
<evidence type="ECO:0000313" key="10">
    <source>
        <dbReference type="EMBL" id="MFD2615330.1"/>
    </source>
</evidence>
<keyword evidence="11" id="KW-1185">Reference proteome</keyword>
<dbReference type="CDD" id="cd06530">
    <property type="entry name" value="S26_SPase_I"/>
    <property type="match status" value="1"/>
</dbReference>
<keyword evidence="7" id="KW-1133">Transmembrane helix</keyword>
<dbReference type="EC" id="3.4.21.89" evidence="4 7"/>
<dbReference type="GO" id="GO:0009003">
    <property type="term" value="F:signal peptidase activity"/>
    <property type="evidence" value="ECO:0007669"/>
    <property type="project" value="UniProtKB-EC"/>
</dbReference>
<keyword evidence="7" id="KW-0472">Membrane</keyword>
<comment type="catalytic activity">
    <reaction evidence="1 7">
        <text>Cleavage of hydrophobic, N-terminal signal or leader sequences from secreted and periplasmic proteins.</text>
        <dbReference type="EC" id="3.4.21.89"/>
    </reaction>
</comment>
<dbReference type="InterPro" id="IPR000223">
    <property type="entry name" value="Pept_S26A_signal_pept_1"/>
</dbReference>
<evidence type="ECO:0000313" key="11">
    <source>
        <dbReference type="Proteomes" id="UP001597541"/>
    </source>
</evidence>
<sequence length="188" mass="20359">MTEQPADVITARSSKPSVKSEVWGWIRFLLIIGAAFLIIHNLAGLTKVSGNSMNPTLQNGNIMLINKLSLLFSEPKYGDVVTIKDERMDFSIIKRVIAVGGDKVAIRGGVVYVNGNPLAELYTLGQSQDMDEVTVDPGHIFVAGDNRSPGASLDSRDPGLGQILTSDVKGYAVVSLWPMHRIAKPLEL</sequence>
<evidence type="ECO:0000256" key="5">
    <source>
        <dbReference type="ARBA" id="ARBA00022670"/>
    </source>
</evidence>
<evidence type="ECO:0000259" key="9">
    <source>
        <dbReference type="Pfam" id="PF10502"/>
    </source>
</evidence>
<keyword evidence="5 7" id="KW-0645">Protease</keyword>
<feature type="domain" description="Peptidase S26" evidence="9">
    <location>
        <begin position="25"/>
        <end position="177"/>
    </location>
</feature>
<dbReference type="PANTHER" id="PTHR43390:SF1">
    <property type="entry name" value="CHLOROPLAST PROCESSING PEPTIDASE"/>
    <property type="match status" value="1"/>
</dbReference>